<accession>A0A2G9RD52</accession>
<dbReference type="Proteomes" id="UP000228934">
    <property type="component" value="Unassembled WGS sequence"/>
</dbReference>
<dbReference type="Gene3D" id="2.60.40.10">
    <property type="entry name" value="Immunoglobulins"/>
    <property type="match status" value="2"/>
</dbReference>
<dbReference type="EMBL" id="KV947677">
    <property type="protein sequence ID" value="PIO25832.1"/>
    <property type="molecule type" value="Genomic_DNA"/>
</dbReference>
<reference evidence="4" key="1">
    <citation type="journal article" date="2017" name="Nat. Commun.">
        <title>The North American bullfrog draft genome provides insight into hormonal regulation of long noncoding RNA.</title>
        <authorList>
            <person name="Hammond S.A."/>
            <person name="Warren R.L."/>
            <person name="Vandervalk B.P."/>
            <person name="Kucuk E."/>
            <person name="Khan H."/>
            <person name="Gibb E.A."/>
            <person name="Pandoh P."/>
            <person name="Kirk H."/>
            <person name="Zhao Y."/>
            <person name="Jones M."/>
            <person name="Mungall A.J."/>
            <person name="Coope R."/>
            <person name="Pleasance S."/>
            <person name="Moore R.A."/>
            <person name="Holt R.A."/>
            <person name="Round J.M."/>
            <person name="Ohora S."/>
            <person name="Walle B.V."/>
            <person name="Veldhoen N."/>
            <person name="Helbing C.C."/>
            <person name="Birol I."/>
        </authorList>
    </citation>
    <scope>NUCLEOTIDE SEQUENCE [LARGE SCALE GENOMIC DNA]</scope>
</reference>
<dbReference type="InterPro" id="IPR036179">
    <property type="entry name" value="Ig-like_dom_sf"/>
</dbReference>
<keyword evidence="4" id="KW-1185">Reference proteome</keyword>
<protein>
    <recommendedName>
        <fullName evidence="2">Ig-like domain-containing protein</fullName>
    </recommendedName>
</protein>
<name>A0A2G9RD52_AQUCT</name>
<evidence type="ECO:0000313" key="4">
    <source>
        <dbReference type="Proteomes" id="UP000228934"/>
    </source>
</evidence>
<evidence type="ECO:0000256" key="1">
    <source>
        <dbReference type="ARBA" id="ARBA00023319"/>
    </source>
</evidence>
<dbReference type="InterPro" id="IPR007110">
    <property type="entry name" value="Ig-like_dom"/>
</dbReference>
<dbReference type="Pfam" id="PF00047">
    <property type="entry name" value="ig"/>
    <property type="match status" value="1"/>
</dbReference>
<dbReference type="PROSITE" id="PS50835">
    <property type="entry name" value="IG_LIKE"/>
    <property type="match status" value="1"/>
</dbReference>
<dbReference type="InterPro" id="IPR050380">
    <property type="entry name" value="Immune_Resp_Modulators"/>
</dbReference>
<keyword evidence="1" id="KW-0393">Immunoglobulin domain</keyword>
<sequence>MNRTTLTCQIMDFKPNNIEISVCMRRSGEEEKTINTWRSGDDLPPVRISRGDGGGDEEVVDMEEGTQLMMNGSAGHEDKPLQLEVTPVISRKKLGAFICQCSLQITPSYDLDNEAELSVRVKHPALTSPTSVHRILNVIGVPPKLLSIMSPERVIHEEQLTLTCPINGFKPRTLSITWLRRERNLQETELVTWNSGSNTIHSEKYSHSVQENEHEDKSYSYISALIMKPTIREDDGVTYICRTFHTATDHREDKEKILNVIGE</sequence>
<proteinExistence type="predicted"/>
<organism evidence="3 4">
    <name type="scientific">Aquarana catesbeiana</name>
    <name type="common">American bullfrog</name>
    <name type="synonym">Rana catesbeiana</name>
    <dbReference type="NCBI Taxonomy" id="8400"/>
    <lineage>
        <taxon>Eukaryota</taxon>
        <taxon>Metazoa</taxon>
        <taxon>Chordata</taxon>
        <taxon>Craniata</taxon>
        <taxon>Vertebrata</taxon>
        <taxon>Euteleostomi</taxon>
        <taxon>Amphibia</taxon>
        <taxon>Batrachia</taxon>
        <taxon>Anura</taxon>
        <taxon>Neobatrachia</taxon>
        <taxon>Ranoidea</taxon>
        <taxon>Ranidae</taxon>
        <taxon>Aquarana</taxon>
    </lineage>
</organism>
<dbReference type="SUPFAM" id="SSF48726">
    <property type="entry name" value="Immunoglobulin"/>
    <property type="match status" value="1"/>
</dbReference>
<gene>
    <name evidence="3" type="ORF">AB205_0064470</name>
</gene>
<evidence type="ECO:0000313" key="3">
    <source>
        <dbReference type="EMBL" id="PIO25832.1"/>
    </source>
</evidence>
<feature type="non-terminal residue" evidence="3">
    <location>
        <position position="263"/>
    </location>
</feature>
<dbReference type="AlphaFoldDB" id="A0A2G9RD52"/>
<dbReference type="InterPro" id="IPR013151">
    <property type="entry name" value="Immunoglobulin_dom"/>
</dbReference>
<feature type="domain" description="Ig-like" evidence="2">
    <location>
        <begin position="143"/>
        <end position="259"/>
    </location>
</feature>
<dbReference type="InterPro" id="IPR013783">
    <property type="entry name" value="Ig-like_fold"/>
</dbReference>
<dbReference type="OrthoDB" id="9983389at2759"/>
<evidence type="ECO:0000259" key="2">
    <source>
        <dbReference type="PROSITE" id="PS50835"/>
    </source>
</evidence>
<dbReference type="PANTHER" id="PTHR23411">
    <property type="entry name" value="TAPASIN"/>
    <property type="match status" value="1"/>
</dbReference>